<gene>
    <name evidence="1" type="ORF">DWY20_11670</name>
</gene>
<comment type="caution">
    <text evidence="1">The sequence shown here is derived from an EMBL/GenBank/DDBJ whole genome shotgun (WGS) entry which is preliminary data.</text>
</comment>
<sequence length="134" mass="15726">MWRIPLAFILFIAILFIVHRINDHFTVAQEGGIRKKYNRLFSFIYSLPGSKLTVETKSFVKFHAHTNSCNISFILNYNMDMLDVRCTISYFDDTAFNNGTTTKWSVSKYCSEEEVLKRMQDYLYNLPNSTLVQK</sequence>
<proteinExistence type="predicted"/>
<reference evidence="1 2" key="1">
    <citation type="submission" date="2018-08" db="EMBL/GenBank/DDBJ databases">
        <title>A genome reference for cultivated species of the human gut microbiota.</title>
        <authorList>
            <person name="Zou Y."/>
            <person name="Xue W."/>
            <person name="Luo G."/>
        </authorList>
    </citation>
    <scope>NUCLEOTIDE SEQUENCE [LARGE SCALE GENOMIC DNA]</scope>
    <source>
        <strain evidence="1 2">AF24-2</strain>
    </source>
</reference>
<protein>
    <submittedName>
        <fullName evidence="1">Uncharacterized protein</fullName>
    </submittedName>
</protein>
<dbReference type="Proteomes" id="UP000285864">
    <property type="component" value="Unassembled WGS sequence"/>
</dbReference>
<dbReference type="AlphaFoldDB" id="A0A412GEK5"/>
<keyword evidence="2" id="KW-1185">Reference proteome</keyword>
<name>A0A412GEK5_9BACT</name>
<dbReference type="RefSeq" id="WP_118485004.1">
    <property type="nucleotide sequence ID" value="NZ_JAQDTI010000034.1"/>
</dbReference>
<accession>A0A412GEK5</accession>
<evidence type="ECO:0000313" key="2">
    <source>
        <dbReference type="Proteomes" id="UP000285864"/>
    </source>
</evidence>
<evidence type="ECO:0000313" key="1">
    <source>
        <dbReference type="EMBL" id="RGR93272.1"/>
    </source>
</evidence>
<organism evidence="1 2">
    <name type="scientific">Phocaeicola coprocola</name>
    <dbReference type="NCBI Taxonomy" id="310298"/>
    <lineage>
        <taxon>Bacteria</taxon>
        <taxon>Pseudomonadati</taxon>
        <taxon>Bacteroidota</taxon>
        <taxon>Bacteroidia</taxon>
        <taxon>Bacteroidales</taxon>
        <taxon>Bacteroidaceae</taxon>
        <taxon>Phocaeicola</taxon>
    </lineage>
</organism>
<dbReference type="EMBL" id="QRUU01000056">
    <property type="protein sequence ID" value="RGR93272.1"/>
    <property type="molecule type" value="Genomic_DNA"/>
</dbReference>